<keyword evidence="3" id="KW-1185">Reference proteome</keyword>
<name>A0ABU1MWV9_9CAUL</name>
<protein>
    <submittedName>
        <fullName evidence="2">Uncharacterized protein</fullName>
    </submittedName>
</protein>
<evidence type="ECO:0000256" key="1">
    <source>
        <dbReference type="SAM" id="MobiDB-lite"/>
    </source>
</evidence>
<feature type="compositionally biased region" description="Basic and acidic residues" evidence="1">
    <location>
        <begin position="1"/>
        <end position="10"/>
    </location>
</feature>
<dbReference type="Proteomes" id="UP001262754">
    <property type="component" value="Unassembled WGS sequence"/>
</dbReference>
<dbReference type="EMBL" id="JAVDRL010000004">
    <property type="protein sequence ID" value="MDR6530649.1"/>
    <property type="molecule type" value="Genomic_DNA"/>
</dbReference>
<evidence type="ECO:0000313" key="2">
    <source>
        <dbReference type="EMBL" id="MDR6530649.1"/>
    </source>
</evidence>
<sequence length="35" mass="3672">MSKGNREVRKPKTAKPKVIAAAAPTLLSPLGGKKK</sequence>
<comment type="caution">
    <text evidence="2">The sequence shown here is derived from an EMBL/GenBank/DDBJ whole genome shotgun (WGS) entry which is preliminary data.</text>
</comment>
<accession>A0ABU1MWV9</accession>
<proteinExistence type="predicted"/>
<gene>
    <name evidence="2" type="ORF">J2800_001388</name>
</gene>
<feature type="region of interest" description="Disordered" evidence="1">
    <location>
        <begin position="1"/>
        <end position="35"/>
    </location>
</feature>
<evidence type="ECO:0000313" key="3">
    <source>
        <dbReference type="Proteomes" id="UP001262754"/>
    </source>
</evidence>
<reference evidence="2 3" key="1">
    <citation type="submission" date="2023-07" db="EMBL/GenBank/DDBJ databases">
        <title>Sorghum-associated microbial communities from plants grown in Nebraska, USA.</title>
        <authorList>
            <person name="Schachtman D."/>
        </authorList>
    </citation>
    <scope>NUCLEOTIDE SEQUENCE [LARGE SCALE GENOMIC DNA]</scope>
    <source>
        <strain evidence="2 3">DS2154</strain>
    </source>
</reference>
<organism evidence="2 3">
    <name type="scientific">Caulobacter rhizosphaerae</name>
    <dbReference type="NCBI Taxonomy" id="2010972"/>
    <lineage>
        <taxon>Bacteria</taxon>
        <taxon>Pseudomonadati</taxon>
        <taxon>Pseudomonadota</taxon>
        <taxon>Alphaproteobacteria</taxon>
        <taxon>Caulobacterales</taxon>
        <taxon>Caulobacteraceae</taxon>
        <taxon>Caulobacter</taxon>
    </lineage>
</organism>